<keyword evidence="2" id="KW-1185">Reference proteome</keyword>
<evidence type="ECO:0008006" key="3">
    <source>
        <dbReference type="Google" id="ProtNLM"/>
    </source>
</evidence>
<dbReference type="EMBL" id="BAABIP010000005">
    <property type="protein sequence ID" value="GAA4758426.1"/>
    <property type="molecule type" value="Genomic_DNA"/>
</dbReference>
<protein>
    <recommendedName>
        <fullName evidence="3">DUF2931 family protein</fullName>
    </recommendedName>
</protein>
<name>A0ABP8ZKX6_9FLAO</name>
<organism evidence="1 2">
    <name type="scientific">Flavobacterium hankyongi</name>
    <dbReference type="NCBI Taxonomy" id="1176532"/>
    <lineage>
        <taxon>Bacteria</taxon>
        <taxon>Pseudomonadati</taxon>
        <taxon>Bacteroidota</taxon>
        <taxon>Flavobacteriia</taxon>
        <taxon>Flavobacteriales</taxon>
        <taxon>Flavobacteriaceae</taxon>
        <taxon>Flavobacterium</taxon>
    </lineage>
</organism>
<dbReference type="RefSeq" id="WP_264542785.1">
    <property type="nucleotide sequence ID" value="NZ_BAABIP010000005.1"/>
</dbReference>
<dbReference type="Pfam" id="PF11153">
    <property type="entry name" value="DUF2931"/>
    <property type="match status" value="1"/>
</dbReference>
<dbReference type="Proteomes" id="UP001500141">
    <property type="component" value="Unassembled WGS sequence"/>
</dbReference>
<dbReference type="InterPro" id="IPR021326">
    <property type="entry name" value="DUF2931"/>
</dbReference>
<proteinExistence type="predicted"/>
<reference evidence="2" key="1">
    <citation type="journal article" date="2019" name="Int. J. Syst. Evol. Microbiol.">
        <title>The Global Catalogue of Microorganisms (GCM) 10K type strain sequencing project: providing services to taxonomists for standard genome sequencing and annotation.</title>
        <authorList>
            <consortium name="The Broad Institute Genomics Platform"/>
            <consortium name="The Broad Institute Genome Sequencing Center for Infectious Disease"/>
            <person name="Wu L."/>
            <person name="Ma J."/>
        </authorList>
    </citation>
    <scope>NUCLEOTIDE SEQUENCE [LARGE SCALE GENOMIC DNA]</scope>
    <source>
        <strain evidence="2">JCM 18198</strain>
    </source>
</reference>
<comment type="caution">
    <text evidence="1">The sequence shown here is derived from an EMBL/GenBank/DDBJ whole genome shotgun (WGS) entry which is preliminary data.</text>
</comment>
<accession>A0ABP8ZKX6</accession>
<evidence type="ECO:0000313" key="1">
    <source>
        <dbReference type="EMBL" id="GAA4758426.1"/>
    </source>
</evidence>
<gene>
    <name evidence="1" type="ORF">GCM10023230_03110</name>
</gene>
<sequence length="318" mass="36747">MIEEKYDWSATLSAPEEYPIEVYKGEIIADDFRQFLKGFGTIDKGWGENGPMVVIGPDYKNLPDSLTISWRSLIEKKNYSGKWALPTNEIKEYFKTGFVNPDNNKKETYNSFVIGLAPKGNVVVWLSGASKQFEVASFKAQETVINSSNLDEDEKYLFSQEYYDITLRNIEKEKPEIYQKIKANSLPIPEIYEKIRTKFLWKPEVLLPDATDNLKEVTITTFSGELEVLFDDELLANNYEERKIPNEISFVAKTNDKTEKWYWVKKLDVNELLNVFNDFETGAKIKFVIDLKSSSKPSFYLSDGKVKKNINHISLETK</sequence>
<evidence type="ECO:0000313" key="2">
    <source>
        <dbReference type="Proteomes" id="UP001500141"/>
    </source>
</evidence>